<dbReference type="EMBL" id="JAMSHJ010000005">
    <property type="protein sequence ID" value="KAI5404077.1"/>
    <property type="molecule type" value="Genomic_DNA"/>
</dbReference>
<feature type="region of interest" description="Disordered" evidence="1">
    <location>
        <begin position="160"/>
        <end position="180"/>
    </location>
</feature>
<keyword evidence="3" id="KW-1185">Reference proteome</keyword>
<proteinExistence type="predicted"/>
<evidence type="ECO:0008006" key="4">
    <source>
        <dbReference type="Google" id="ProtNLM"/>
    </source>
</evidence>
<accession>A0A9D5AAH3</accession>
<name>A0A9D5AAH3_PEA</name>
<dbReference type="AlphaFoldDB" id="A0A9D5AAH3"/>
<evidence type="ECO:0000313" key="3">
    <source>
        <dbReference type="Proteomes" id="UP001058974"/>
    </source>
</evidence>
<feature type="compositionally biased region" description="Basic and acidic residues" evidence="1">
    <location>
        <begin position="165"/>
        <end position="179"/>
    </location>
</feature>
<organism evidence="2 3">
    <name type="scientific">Pisum sativum</name>
    <name type="common">Garden pea</name>
    <name type="synonym">Lathyrus oleraceus</name>
    <dbReference type="NCBI Taxonomy" id="3888"/>
    <lineage>
        <taxon>Eukaryota</taxon>
        <taxon>Viridiplantae</taxon>
        <taxon>Streptophyta</taxon>
        <taxon>Embryophyta</taxon>
        <taxon>Tracheophyta</taxon>
        <taxon>Spermatophyta</taxon>
        <taxon>Magnoliopsida</taxon>
        <taxon>eudicotyledons</taxon>
        <taxon>Gunneridae</taxon>
        <taxon>Pentapetalae</taxon>
        <taxon>rosids</taxon>
        <taxon>fabids</taxon>
        <taxon>Fabales</taxon>
        <taxon>Fabaceae</taxon>
        <taxon>Papilionoideae</taxon>
        <taxon>50 kb inversion clade</taxon>
        <taxon>NPAAA clade</taxon>
        <taxon>Hologalegina</taxon>
        <taxon>IRL clade</taxon>
        <taxon>Fabeae</taxon>
        <taxon>Lathyrus</taxon>
    </lineage>
</organism>
<dbReference type="Proteomes" id="UP001058974">
    <property type="component" value="Chromosome 5"/>
</dbReference>
<gene>
    <name evidence="2" type="ORF">KIW84_051280</name>
</gene>
<sequence>MATFTIPWTCVQEELIDDPVHISKDNLPNTPKTFSQVANNVCDIPLSQLPQPCVKGDRINITIPEEEYLVWIRIIGLVQEYWIPRILFDIDGSIGTQKCTDVATNKNRFDREYGHFVCVLVDIDLTHDLVTTKKATRSIPNRAFMFTKDKRNTQVTQVVNDNQMDENKDVTKDSNDHRNPSTSMVQIFEYFSGSDDDLEFGDPKFVKET</sequence>
<dbReference type="Gramene" id="Psat05G0128000-T1">
    <property type="protein sequence ID" value="KAI5404077.1"/>
    <property type="gene ID" value="KIW84_051280"/>
</dbReference>
<evidence type="ECO:0000313" key="2">
    <source>
        <dbReference type="EMBL" id="KAI5404077.1"/>
    </source>
</evidence>
<evidence type="ECO:0000256" key="1">
    <source>
        <dbReference type="SAM" id="MobiDB-lite"/>
    </source>
</evidence>
<dbReference type="Gramene" id="Psat0s1735g0080.1">
    <property type="protein sequence ID" value="Psat0s1735g0080.1.cds"/>
    <property type="gene ID" value="Psat0s1735g0080"/>
</dbReference>
<reference evidence="2 3" key="1">
    <citation type="journal article" date="2022" name="Nat. Genet.">
        <title>Improved pea reference genome and pan-genome highlight genomic features and evolutionary characteristics.</title>
        <authorList>
            <person name="Yang T."/>
            <person name="Liu R."/>
            <person name="Luo Y."/>
            <person name="Hu S."/>
            <person name="Wang D."/>
            <person name="Wang C."/>
            <person name="Pandey M.K."/>
            <person name="Ge S."/>
            <person name="Xu Q."/>
            <person name="Li N."/>
            <person name="Li G."/>
            <person name="Huang Y."/>
            <person name="Saxena R.K."/>
            <person name="Ji Y."/>
            <person name="Li M."/>
            <person name="Yan X."/>
            <person name="He Y."/>
            <person name="Liu Y."/>
            <person name="Wang X."/>
            <person name="Xiang C."/>
            <person name="Varshney R.K."/>
            <person name="Ding H."/>
            <person name="Gao S."/>
            <person name="Zong X."/>
        </authorList>
    </citation>
    <scope>NUCLEOTIDE SEQUENCE [LARGE SCALE GENOMIC DNA]</scope>
    <source>
        <strain evidence="2 3">cv. Zhongwan 6</strain>
    </source>
</reference>
<protein>
    <recommendedName>
        <fullName evidence="4">DUF4283 domain-containing protein</fullName>
    </recommendedName>
</protein>
<comment type="caution">
    <text evidence="2">The sequence shown here is derived from an EMBL/GenBank/DDBJ whole genome shotgun (WGS) entry which is preliminary data.</text>
</comment>